<reference evidence="1 2" key="1">
    <citation type="submission" date="2019-02" db="EMBL/GenBank/DDBJ databases">
        <title>Deep-cultivation of Planctomycetes and their phenomic and genomic characterization uncovers novel biology.</title>
        <authorList>
            <person name="Wiegand S."/>
            <person name="Jogler M."/>
            <person name="Boedeker C."/>
            <person name="Pinto D."/>
            <person name="Vollmers J."/>
            <person name="Rivas-Marin E."/>
            <person name="Kohn T."/>
            <person name="Peeters S.H."/>
            <person name="Heuer A."/>
            <person name="Rast P."/>
            <person name="Oberbeckmann S."/>
            <person name="Bunk B."/>
            <person name="Jeske O."/>
            <person name="Meyerdierks A."/>
            <person name="Storesund J.E."/>
            <person name="Kallscheuer N."/>
            <person name="Luecker S."/>
            <person name="Lage O.M."/>
            <person name="Pohl T."/>
            <person name="Merkel B.J."/>
            <person name="Hornburger P."/>
            <person name="Mueller R.-W."/>
            <person name="Bruemmer F."/>
            <person name="Labrenz M."/>
            <person name="Spormann A.M."/>
            <person name="Op den Camp H."/>
            <person name="Overmann J."/>
            <person name="Amann R."/>
            <person name="Jetten M.S.M."/>
            <person name="Mascher T."/>
            <person name="Medema M.H."/>
            <person name="Devos D.P."/>
            <person name="Kaster A.-K."/>
            <person name="Ovreas L."/>
            <person name="Rohde M."/>
            <person name="Galperin M.Y."/>
            <person name="Jogler C."/>
        </authorList>
    </citation>
    <scope>NUCLEOTIDE SEQUENCE [LARGE SCALE GENOMIC DNA]</scope>
    <source>
        <strain evidence="1 2">Q31a</strain>
    </source>
</reference>
<dbReference type="Proteomes" id="UP000318017">
    <property type="component" value="Chromosome"/>
</dbReference>
<sequence>MCVLQSQSCCSDRTLLGVLRHFDDVATHVVPALRAYRVGRNYRAALRAVARLLRFDLMVRAPFSGSRIGMSTLWNCHGSKYLSKNID</sequence>
<dbReference type="AlphaFoldDB" id="A0A518GFZ6"/>
<name>A0A518GFZ6_9BACT</name>
<dbReference type="EMBL" id="CP036298">
    <property type="protein sequence ID" value="QDV27522.1"/>
    <property type="molecule type" value="Genomic_DNA"/>
</dbReference>
<gene>
    <name evidence="1" type="ORF">Q31a_59110</name>
</gene>
<proteinExistence type="predicted"/>
<evidence type="ECO:0000313" key="2">
    <source>
        <dbReference type="Proteomes" id="UP000318017"/>
    </source>
</evidence>
<evidence type="ECO:0000313" key="1">
    <source>
        <dbReference type="EMBL" id="QDV27522.1"/>
    </source>
</evidence>
<organism evidence="1 2">
    <name type="scientific">Aureliella helgolandensis</name>
    <dbReference type="NCBI Taxonomy" id="2527968"/>
    <lineage>
        <taxon>Bacteria</taxon>
        <taxon>Pseudomonadati</taxon>
        <taxon>Planctomycetota</taxon>
        <taxon>Planctomycetia</taxon>
        <taxon>Pirellulales</taxon>
        <taxon>Pirellulaceae</taxon>
        <taxon>Aureliella</taxon>
    </lineage>
</organism>
<keyword evidence="2" id="KW-1185">Reference proteome</keyword>
<dbReference type="KEGG" id="ahel:Q31a_59110"/>
<protein>
    <submittedName>
        <fullName evidence="1">Uncharacterized protein</fullName>
    </submittedName>
</protein>
<accession>A0A518GFZ6</accession>